<dbReference type="Proteomes" id="UP000013827">
    <property type="component" value="Unassembled WGS sequence"/>
</dbReference>
<dbReference type="AlphaFoldDB" id="A0A0D3JA78"/>
<protein>
    <submittedName>
        <fullName evidence="3">Uncharacterized protein</fullName>
    </submittedName>
</protein>
<dbReference type="HOGENOM" id="CLU_1985767_0_0_1"/>
<dbReference type="KEGG" id="ehx:EMIHUDRAFT_208242"/>
<name>A0A0D3JA78_EMIH1</name>
<reference evidence="3" key="2">
    <citation type="submission" date="2024-10" db="UniProtKB">
        <authorList>
            <consortium name="EnsemblProtists"/>
        </authorList>
    </citation>
    <scope>IDENTIFICATION</scope>
</reference>
<dbReference type="eggNOG" id="KOG1386">
    <property type="taxonomic scope" value="Eukaryota"/>
</dbReference>
<proteinExistence type="inferred from homology"/>
<keyword evidence="2" id="KW-0378">Hydrolase</keyword>
<accession>A0A0D3JA78</accession>
<sequence>MHKNYQCLQEPCAVAGRYQPKGTYVKTYQIVSAGSDFCSTEWSAIGVTKYRNDSKKYSKNYCFASAYIPAMLDAYGIDPDTDTVTYASSVGGEALEWPLGCQLYNNLVGMVGMPPRVVNDHSKAEL</sequence>
<reference evidence="4" key="1">
    <citation type="journal article" date="2013" name="Nature">
        <title>Pan genome of the phytoplankton Emiliania underpins its global distribution.</title>
        <authorList>
            <person name="Read B.A."/>
            <person name="Kegel J."/>
            <person name="Klute M.J."/>
            <person name="Kuo A."/>
            <person name="Lefebvre S.C."/>
            <person name="Maumus F."/>
            <person name="Mayer C."/>
            <person name="Miller J."/>
            <person name="Monier A."/>
            <person name="Salamov A."/>
            <person name="Young J."/>
            <person name="Aguilar M."/>
            <person name="Claverie J.M."/>
            <person name="Frickenhaus S."/>
            <person name="Gonzalez K."/>
            <person name="Herman E.K."/>
            <person name="Lin Y.C."/>
            <person name="Napier J."/>
            <person name="Ogata H."/>
            <person name="Sarno A.F."/>
            <person name="Shmutz J."/>
            <person name="Schroeder D."/>
            <person name="de Vargas C."/>
            <person name="Verret F."/>
            <person name="von Dassow P."/>
            <person name="Valentin K."/>
            <person name="Van de Peer Y."/>
            <person name="Wheeler G."/>
            <person name="Dacks J.B."/>
            <person name="Delwiche C.F."/>
            <person name="Dyhrman S.T."/>
            <person name="Glockner G."/>
            <person name="John U."/>
            <person name="Richards T."/>
            <person name="Worden A.Z."/>
            <person name="Zhang X."/>
            <person name="Grigoriev I.V."/>
            <person name="Allen A.E."/>
            <person name="Bidle K."/>
            <person name="Borodovsky M."/>
            <person name="Bowler C."/>
            <person name="Brownlee C."/>
            <person name="Cock J.M."/>
            <person name="Elias M."/>
            <person name="Gladyshev V.N."/>
            <person name="Groth M."/>
            <person name="Guda C."/>
            <person name="Hadaegh A."/>
            <person name="Iglesias-Rodriguez M.D."/>
            <person name="Jenkins J."/>
            <person name="Jones B.M."/>
            <person name="Lawson T."/>
            <person name="Leese F."/>
            <person name="Lindquist E."/>
            <person name="Lobanov A."/>
            <person name="Lomsadze A."/>
            <person name="Malik S.B."/>
            <person name="Marsh M.E."/>
            <person name="Mackinder L."/>
            <person name="Mock T."/>
            <person name="Mueller-Roeber B."/>
            <person name="Pagarete A."/>
            <person name="Parker M."/>
            <person name="Probert I."/>
            <person name="Quesneville H."/>
            <person name="Raines C."/>
            <person name="Rensing S.A."/>
            <person name="Riano-Pachon D.M."/>
            <person name="Richier S."/>
            <person name="Rokitta S."/>
            <person name="Shiraiwa Y."/>
            <person name="Soanes D.M."/>
            <person name="van der Giezen M."/>
            <person name="Wahlund T.M."/>
            <person name="Williams B."/>
            <person name="Wilson W."/>
            <person name="Wolfe G."/>
            <person name="Wurch L.L."/>
        </authorList>
    </citation>
    <scope>NUCLEOTIDE SEQUENCE</scope>
</reference>
<dbReference type="Pfam" id="PF01150">
    <property type="entry name" value="GDA1_CD39"/>
    <property type="match status" value="1"/>
</dbReference>
<dbReference type="PaxDb" id="2903-EOD20413"/>
<dbReference type="GO" id="GO:0016787">
    <property type="term" value="F:hydrolase activity"/>
    <property type="evidence" value="ECO:0007669"/>
    <property type="project" value="UniProtKB-KW"/>
</dbReference>
<dbReference type="EnsemblProtists" id="EOD20413">
    <property type="protein sequence ID" value="EOD20413"/>
    <property type="gene ID" value="EMIHUDRAFT_208242"/>
</dbReference>
<dbReference type="Gene3D" id="3.30.420.150">
    <property type="entry name" value="Exopolyphosphatase. Domain 2"/>
    <property type="match status" value="1"/>
</dbReference>
<keyword evidence="4" id="KW-1185">Reference proteome</keyword>
<evidence type="ECO:0000256" key="2">
    <source>
        <dbReference type="ARBA" id="ARBA00022801"/>
    </source>
</evidence>
<dbReference type="GeneID" id="17265959"/>
<evidence type="ECO:0000313" key="3">
    <source>
        <dbReference type="EnsemblProtists" id="EOD20413"/>
    </source>
</evidence>
<evidence type="ECO:0000256" key="1">
    <source>
        <dbReference type="ARBA" id="ARBA00009283"/>
    </source>
</evidence>
<dbReference type="RefSeq" id="XP_005772842.1">
    <property type="nucleotide sequence ID" value="XM_005772785.1"/>
</dbReference>
<comment type="similarity">
    <text evidence="1">Belongs to the GDA1/CD39 NTPase family.</text>
</comment>
<evidence type="ECO:0000313" key="4">
    <source>
        <dbReference type="Proteomes" id="UP000013827"/>
    </source>
</evidence>
<dbReference type="InterPro" id="IPR000407">
    <property type="entry name" value="GDA1_CD39_NTPase"/>
</dbReference>
<organism evidence="3 4">
    <name type="scientific">Emiliania huxleyi (strain CCMP1516)</name>
    <dbReference type="NCBI Taxonomy" id="280463"/>
    <lineage>
        <taxon>Eukaryota</taxon>
        <taxon>Haptista</taxon>
        <taxon>Haptophyta</taxon>
        <taxon>Prymnesiophyceae</taxon>
        <taxon>Isochrysidales</taxon>
        <taxon>Noelaerhabdaceae</taxon>
        <taxon>Emiliania</taxon>
    </lineage>
</organism>